<comment type="caution">
    <text evidence="6">The sequence shown here is derived from an EMBL/GenBank/DDBJ whole genome shotgun (WGS) entry which is preliminary data.</text>
</comment>
<dbReference type="Proteomes" id="UP001178507">
    <property type="component" value="Unassembled WGS sequence"/>
</dbReference>
<evidence type="ECO:0000256" key="4">
    <source>
        <dbReference type="ARBA" id="ARBA00023004"/>
    </source>
</evidence>
<protein>
    <recommendedName>
        <fullName evidence="9">Hydroxylamine reductase</fullName>
    </recommendedName>
</protein>
<keyword evidence="8" id="KW-1185">Reference proteome</keyword>
<dbReference type="InterPro" id="IPR016100">
    <property type="entry name" value="Prismane_a-bundle"/>
</dbReference>
<dbReference type="AlphaFoldDB" id="A0AA36HS21"/>
<evidence type="ECO:0008006" key="9">
    <source>
        <dbReference type="Google" id="ProtNLM"/>
    </source>
</evidence>
<dbReference type="EMBL" id="CAUJNA010000213">
    <property type="protein sequence ID" value="CAJ1373750.1"/>
    <property type="molecule type" value="Genomic_DNA"/>
</dbReference>
<organism evidence="6 8">
    <name type="scientific">Effrenium voratum</name>
    <dbReference type="NCBI Taxonomy" id="2562239"/>
    <lineage>
        <taxon>Eukaryota</taxon>
        <taxon>Sar</taxon>
        <taxon>Alveolata</taxon>
        <taxon>Dinophyceae</taxon>
        <taxon>Suessiales</taxon>
        <taxon>Symbiodiniaceae</taxon>
        <taxon>Effrenium</taxon>
    </lineage>
</organism>
<dbReference type="InterPro" id="IPR004137">
    <property type="entry name" value="HCP/CODH"/>
</dbReference>
<keyword evidence="5" id="KW-0411">Iron-sulfur</keyword>
<dbReference type="Gene3D" id="3.40.50.2030">
    <property type="match status" value="2"/>
</dbReference>
<dbReference type="InterPro" id="IPR011254">
    <property type="entry name" value="Prismane-like_sf"/>
</dbReference>
<dbReference type="PANTHER" id="PTHR30109">
    <property type="entry name" value="HYDROXYLAMINE REDUCTASE"/>
    <property type="match status" value="1"/>
</dbReference>
<evidence type="ECO:0000256" key="5">
    <source>
        <dbReference type="ARBA" id="ARBA00023014"/>
    </source>
</evidence>
<dbReference type="Gene3D" id="1.20.1270.20">
    <property type="match status" value="2"/>
</dbReference>
<sequence>MAAVAAPEMEDLRAPQMMCFQCEQTNAGKGCTTTGVCKKSPQTSGLQDLTILHALRLCQLAHVEGGAEAAVRDLVLEPLFATLTNVNFDDARFEQYLKDLAAHIAQLEARLKAGGQAVPAAPKALPAKLPETKQELLAAAEPAGLLARSAEVANEDLFGVIEMCAYGLKGTCAYFYHAEHLLAGDAAYSESERTEVYKEIFRLGNYLAEVNSTTAKENALGVALGECLAVGALNLKVMKMLDSAHTTLLGTPTPVEVTQEQPESPAILVSGHDLAVLHRLLPQAEKQKVNVYTHGEMLPAHSYPKLRKFENLKGHFGTHWGNQQKEFRHFPGVILMTSNCMMPPVGKYRDRIWTCGPVGFDKIPQVEDDFSALIQQALEFKDSVPVPRSGVIPHRKLQVGFGHAAVLGVADKVVEAIQSGALKHVFVIGGCDGTENSRSYFTDLAADTPQDSIILTLGCGKFRLNGHDHGTLAGLPRLLDVGQCNDAYGAVVIATKLAEALKCTVHDLPLHFAVSWFEQKAVAVLLTLLHLNLKNIRLGPALPGFITPNVLKVLNEKFGLKPARLHEEDVDLAEMLKGE</sequence>
<name>A0AA36HS21_9DINO</name>
<evidence type="ECO:0000313" key="8">
    <source>
        <dbReference type="Proteomes" id="UP001178507"/>
    </source>
</evidence>
<dbReference type="NCBIfam" id="TIGR01703">
    <property type="entry name" value="hybrid_clust"/>
    <property type="match status" value="1"/>
</dbReference>
<evidence type="ECO:0000256" key="2">
    <source>
        <dbReference type="ARBA" id="ARBA00022723"/>
    </source>
</evidence>
<reference evidence="6" key="1">
    <citation type="submission" date="2023-08" db="EMBL/GenBank/DDBJ databases">
        <authorList>
            <person name="Chen Y."/>
            <person name="Shah S."/>
            <person name="Dougan E. K."/>
            <person name="Thang M."/>
            <person name="Chan C."/>
        </authorList>
    </citation>
    <scope>NUCLEOTIDE SEQUENCE</scope>
</reference>
<keyword evidence="2" id="KW-0479">Metal-binding</keyword>
<dbReference type="NCBIfam" id="NF003658">
    <property type="entry name" value="PRK05290.1"/>
    <property type="match status" value="1"/>
</dbReference>
<dbReference type="InterPro" id="IPR010048">
    <property type="entry name" value="Hydroxylam_reduct"/>
</dbReference>
<dbReference type="FunFam" id="3.40.50.2030:FF:000001">
    <property type="entry name" value="Hydroxylamine reductase"/>
    <property type="match status" value="1"/>
</dbReference>
<dbReference type="GO" id="GO:0051536">
    <property type="term" value="F:iron-sulfur cluster binding"/>
    <property type="evidence" value="ECO:0007669"/>
    <property type="project" value="UniProtKB-KW"/>
</dbReference>
<dbReference type="Pfam" id="PF03063">
    <property type="entry name" value="Prismane"/>
    <property type="match status" value="1"/>
</dbReference>
<dbReference type="GO" id="GO:0005737">
    <property type="term" value="C:cytoplasm"/>
    <property type="evidence" value="ECO:0007669"/>
    <property type="project" value="InterPro"/>
</dbReference>
<dbReference type="SUPFAM" id="SSF56821">
    <property type="entry name" value="Prismane protein-like"/>
    <property type="match status" value="1"/>
</dbReference>
<proteinExistence type="inferred from homology"/>
<evidence type="ECO:0000313" key="7">
    <source>
        <dbReference type="EMBL" id="CAJ1395377.1"/>
    </source>
</evidence>
<dbReference type="GO" id="GO:0042542">
    <property type="term" value="P:response to hydrogen peroxide"/>
    <property type="evidence" value="ECO:0007669"/>
    <property type="project" value="TreeGrafter"/>
</dbReference>
<evidence type="ECO:0000256" key="1">
    <source>
        <dbReference type="ARBA" id="ARBA00022490"/>
    </source>
</evidence>
<accession>A0AA36HS21</accession>
<evidence type="ECO:0000313" key="6">
    <source>
        <dbReference type="EMBL" id="CAJ1373750.1"/>
    </source>
</evidence>
<dbReference type="GO" id="GO:0004601">
    <property type="term" value="F:peroxidase activity"/>
    <property type="evidence" value="ECO:0007669"/>
    <property type="project" value="TreeGrafter"/>
</dbReference>
<dbReference type="InterPro" id="IPR016099">
    <property type="entry name" value="Prismane-like_a/b-sand"/>
</dbReference>
<keyword evidence="4" id="KW-0408">Iron</keyword>
<dbReference type="GO" id="GO:0050418">
    <property type="term" value="F:hydroxylamine reductase activity"/>
    <property type="evidence" value="ECO:0007669"/>
    <property type="project" value="TreeGrafter"/>
</dbReference>
<evidence type="ECO:0000256" key="3">
    <source>
        <dbReference type="ARBA" id="ARBA00023002"/>
    </source>
</evidence>
<dbReference type="HAMAP" id="MF_00069">
    <property type="entry name" value="Hydroxylam_reduct"/>
    <property type="match status" value="1"/>
</dbReference>
<dbReference type="PANTHER" id="PTHR30109:SF0">
    <property type="entry name" value="HYDROXYLAMINE REDUCTASE"/>
    <property type="match status" value="1"/>
</dbReference>
<dbReference type="EMBL" id="CAUJNA010003135">
    <property type="protein sequence ID" value="CAJ1395377.1"/>
    <property type="molecule type" value="Genomic_DNA"/>
</dbReference>
<keyword evidence="3" id="KW-0560">Oxidoreductase</keyword>
<dbReference type="GO" id="GO:0046872">
    <property type="term" value="F:metal ion binding"/>
    <property type="evidence" value="ECO:0007669"/>
    <property type="project" value="UniProtKB-KW"/>
</dbReference>
<gene>
    <name evidence="7" type="ORF">EVOR1521_LOCUS19818</name>
    <name evidence="6" type="ORF">EVOR1521_LOCUS3488</name>
</gene>
<keyword evidence="1" id="KW-0963">Cytoplasm</keyword>